<sequence length="265" mass="29333">PLMAIRSLLLLTLLVSSVVVSFAPFAASHHDSGNWHCDPDAESRIDAQFRPGVVTLDGRADEWSNIDGFEFPLLPALEPDPNQEYKSGKLALKVLHDGRDVFFMLQVDGDYAYSKGDSHKSPSVALMFQVGENATYHNMGGCKQSPDTCSSTSCRGYEVDIVHFSLGKTIPGRLYGSNVIKPDDKVNEAGLVDMYSWNPHCLNVDGSSDPSANETKVNDWSGAWWHSSFSTRSGYIEEDSPYGSSGRKGTYFFEFSRPLRTMDRL</sequence>
<evidence type="ECO:0000259" key="7">
    <source>
        <dbReference type="Pfam" id="PF09459"/>
    </source>
</evidence>
<feature type="signal peptide" evidence="6">
    <location>
        <begin position="1"/>
        <end position="28"/>
    </location>
</feature>
<evidence type="ECO:0000256" key="4">
    <source>
        <dbReference type="ARBA" id="ARBA00022982"/>
    </source>
</evidence>
<keyword evidence="6" id="KW-0732">Signal</keyword>
<feature type="domain" description="Cytochrome c-552/DMSO reductase-like haem-binding" evidence="7">
    <location>
        <begin position="61"/>
        <end position="265"/>
    </location>
</feature>
<evidence type="ECO:0000256" key="5">
    <source>
        <dbReference type="ARBA" id="ARBA00023004"/>
    </source>
</evidence>
<keyword evidence="4" id="KW-0249">Electron transport</keyword>
<keyword evidence="1" id="KW-0813">Transport</keyword>
<feature type="non-terminal residue" evidence="8">
    <location>
        <position position="265"/>
    </location>
</feature>
<dbReference type="GO" id="GO:0046872">
    <property type="term" value="F:metal ion binding"/>
    <property type="evidence" value="ECO:0007669"/>
    <property type="project" value="UniProtKB-KW"/>
</dbReference>
<evidence type="ECO:0000256" key="2">
    <source>
        <dbReference type="ARBA" id="ARBA00022617"/>
    </source>
</evidence>
<dbReference type="OrthoDB" id="2012588at2759"/>
<proteinExistence type="predicted"/>
<keyword evidence="2" id="KW-0349">Heme</keyword>
<evidence type="ECO:0000313" key="9">
    <source>
        <dbReference type="Proteomes" id="UP000015453"/>
    </source>
</evidence>
<organism evidence="8 9">
    <name type="scientific">Genlisea aurea</name>
    <dbReference type="NCBI Taxonomy" id="192259"/>
    <lineage>
        <taxon>Eukaryota</taxon>
        <taxon>Viridiplantae</taxon>
        <taxon>Streptophyta</taxon>
        <taxon>Embryophyta</taxon>
        <taxon>Tracheophyta</taxon>
        <taxon>Spermatophyta</taxon>
        <taxon>Magnoliopsida</taxon>
        <taxon>eudicotyledons</taxon>
        <taxon>Gunneridae</taxon>
        <taxon>Pentapetalae</taxon>
        <taxon>asterids</taxon>
        <taxon>lamiids</taxon>
        <taxon>Lamiales</taxon>
        <taxon>Lentibulariaceae</taxon>
        <taxon>Genlisea</taxon>
    </lineage>
</organism>
<dbReference type="AlphaFoldDB" id="S8CBX4"/>
<keyword evidence="5" id="KW-0408">Iron</keyword>
<dbReference type="Gene3D" id="2.60.40.1190">
    <property type="match status" value="1"/>
</dbReference>
<dbReference type="Pfam" id="PF09459">
    <property type="entry name" value="EB_dh"/>
    <property type="match status" value="1"/>
</dbReference>
<dbReference type="GO" id="GO:0020037">
    <property type="term" value="F:heme binding"/>
    <property type="evidence" value="ECO:0007669"/>
    <property type="project" value="InterPro"/>
</dbReference>
<name>S8CBX4_9LAMI</name>
<evidence type="ECO:0000256" key="3">
    <source>
        <dbReference type="ARBA" id="ARBA00022723"/>
    </source>
</evidence>
<feature type="non-terminal residue" evidence="8">
    <location>
        <position position="1"/>
    </location>
</feature>
<keyword evidence="9" id="KW-1185">Reference proteome</keyword>
<accession>S8CBX4</accession>
<dbReference type="Proteomes" id="UP000015453">
    <property type="component" value="Unassembled WGS sequence"/>
</dbReference>
<gene>
    <name evidence="8" type="ORF">M569_12919</name>
</gene>
<dbReference type="InterPro" id="IPR019020">
    <property type="entry name" value="Cyt-c552/DMSO_Rdtase_haem-bd"/>
</dbReference>
<feature type="chain" id="PRO_5004549012" description="Cytochrome c-552/DMSO reductase-like haem-binding domain-containing protein" evidence="6">
    <location>
        <begin position="29"/>
        <end position="265"/>
    </location>
</feature>
<dbReference type="PANTHER" id="PTHR36044:SF1">
    <property type="entry name" value="HEME BINDING PROTEIN"/>
    <property type="match status" value="1"/>
</dbReference>
<keyword evidence="3" id="KW-0479">Metal-binding</keyword>
<reference evidence="8 9" key="1">
    <citation type="journal article" date="2013" name="BMC Genomics">
        <title>The miniature genome of a carnivorous plant Genlisea aurea contains a low number of genes and short non-coding sequences.</title>
        <authorList>
            <person name="Leushkin E.V."/>
            <person name="Sutormin R.A."/>
            <person name="Nabieva E.R."/>
            <person name="Penin A.A."/>
            <person name="Kondrashov A.S."/>
            <person name="Logacheva M.D."/>
        </authorList>
    </citation>
    <scope>NUCLEOTIDE SEQUENCE [LARGE SCALE GENOMIC DNA]</scope>
</reference>
<dbReference type="EMBL" id="AUSU01006539">
    <property type="protein sequence ID" value="EPS61876.1"/>
    <property type="molecule type" value="Genomic_DNA"/>
</dbReference>
<comment type="caution">
    <text evidence="8">The sequence shown here is derived from an EMBL/GenBank/DDBJ whole genome shotgun (WGS) entry which is preliminary data.</text>
</comment>
<evidence type="ECO:0000256" key="6">
    <source>
        <dbReference type="SAM" id="SignalP"/>
    </source>
</evidence>
<dbReference type="PANTHER" id="PTHR36044">
    <property type="entry name" value="HEME BINDING PROTEIN"/>
    <property type="match status" value="1"/>
</dbReference>
<protein>
    <recommendedName>
        <fullName evidence="7">Cytochrome c-552/DMSO reductase-like haem-binding domain-containing protein</fullName>
    </recommendedName>
</protein>
<evidence type="ECO:0000256" key="1">
    <source>
        <dbReference type="ARBA" id="ARBA00022448"/>
    </source>
</evidence>
<evidence type="ECO:0000313" key="8">
    <source>
        <dbReference type="EMBL" id="EPS61876.1"/>
    </source>
</evidence>